<evidence type="ECO:0000259" key="2">
    <source>
        <dbReference type="PROSITE" id="PS51910"/>
    </source>
</evidence>
<dbReference type="PANTHER" id="PTHR46066:SF2">
    <property type="entry name" value="CHITINASE DOMAIN-CONTAINING PROTEIN 1"/>
    <property type="match status" value="1"/>
</dbReference>
<reference evidence="3" key="1">
    <citation type="submission" date="2020-10" db="EMBL/GenBank/DDBJ databases">
        <authorList>
            <person name="Gilroy R."/>
        </authorList>
    </citation>
    <scope>NUCLEOTIDE SEQUENCE</scope>
    <source>
        <strain evidence="3">ChiSjej4B22-8148</strain>
    </source>
</reference>
<dbReference type="InterPro" id="IPR001223">
    <property type="entry name" value="Glyco_hydro18_cat"/>
</dbReference>
<dbReference type="SUPFAM" id="SSF51445">
    <property type="entry name" value="(Trans)glycosidases"/>
    <property type="match status" value="1"/>
</dbReference>
<evidence type="ECO:0000313" key="3">
    <source>
        <dbReference type="EMBL" id="HIR13026.1"/>
    </source>
</evidence>
<feature type="domain" description="GH18" evidence="2">
    <location>
        <begin position="248"/>
        <end position="564"/>
    </location>
</feature>
<dbReference type="Pfam" id="PF08239">
    <property type="entry name" value="SH3_3"/>
    <property type="match status" value="1"/>
</dbReference>
<proteinExistence type="predicted"/>
<dbReference type="InterPro" id="IPR029070">
    <property type="entry name" value="Chitinase_insertion_sf"/>
</dbReference>
<dbReference type="GO" id="GO:0008061">
    <property type="term" value="F:chitin binding"/>
    <property type="evidence" value="ECO:0007669"/>
    <property type="project" value="InterPro"/>
</dbReference>
<dbReference type="PROSITE" id="PS51910">
    <property type="entry name" value="GH18_2"/>
    <property type="match status" value="1"/>
</dbReference>
<dbReference type="InterPro" id="IPR017853">
    <property type="entry name" value="GH"/>
</dbReference>
<accession>A0A9D1ABC9</accession>
<dbReference type="EMBL" id="DVGK01000043">
    <property type="protein sequence ID" value="HIR13026.1"/>
    <property type="molecule type" value="Genomic_DNA"/>
</dbReference>
<dbReference type="InterPro" id="IPR003646">
    <property type="entry name" value="SH3-like_bac-type"/>
</dbReference>
<dbReference type="PANTHER" id="PTHR46066">
    <property type="entry name" value="CHITINASE DOMAIN-CONTAINING PROTEIN 1 FAMILY MEMBER"/>
    <property type="match status" value="1"/>
</dbReference>
<dbReference type="SMART" id="SM00636">
    <property type="entry name" value="Glyco_18"/>
    <property type="match status" value="1"/>
</dbReference>
<dbReference type="Gene3D" id="3.10.50.10">
    <property type="match status" value="1"/>
</dbReference>
<feature type="domain" description="SH3b" evidence="1">
    <location>
        <begin position="161"/>
        <end position="228"/>
    </location>
</feature>
<dbReference type="Gene3D" id="3.20.20.80">
    <property type="entry name" value="Glycosidases"/>
    <property type="match status" value="1"/>
</dbReference>
<dbReference type="Pfam" id="PF00704">
    <property type="entry name" value="Glyco_hydro_18"/>
    <property type="match status" value="1"/>
</dbReference>
<comment type="caution">
    <text evidence="3">The sequence shown here is derived from an EMBL/GenBank/DDBJ whole genome shotgun (WGS) entry which is preliminary data.</text>
</comment>
<protein>
    <submittedName>
        <fullName evidence="3">SH3 domain-containing protein</fullName>
    </submittedName>
</protein>
<organism evidence="3 4">
    <name type="scientific">Candidatus Choladousia intestinavium</name>
    <dbReference type="NCBI Taxonomy" id="2840727"/>
    <lineage>
        <taxon>Bacteria</taxon>
        <taxon>Bacillati</taxon>
        <taxon>Bacillota</taxon>
        <taxon>Clostridia</taxon>
        <taxon>Lachnospirales</taxon>
        <taxon>Lachnospiraceae</taxon>
        <taxon>Lachnospiraceae incertae sedis</taxon>
        <taxon>Candidatus Choladousia</taxon>
    </lineage>
</organism>
<dbReference type="PROSITE" id="PS51781">
    <property type="entry name" value="SH3B"/>
    <property type="match status" value="1"/>
</dbReference>
<evidence type="ECO:0000259" key="1">
    <source>
        <dbReference type="PROSITE" id="PS51781"/>
    </source>
</evidence>
<reference evidence="3" key="2">
    <citation type="journal article" date="2021" name="PeerJ">
        <title>Extensive microbial diversity within the chicken gut microbiome revealed by metagenomics and culture.</title>
        <authorList>
            <person name="Gilroy R."/>
            <person name="Ravi A."/>
            <person name="Getino M."/>
            <person name="Pursley I."/>
            <person name="Horton D.L."/>
            <person name="Alikhan N.F."/>
            <person name="Baker D."/>
            <person name="Gharbi K."/>
            <person name="Hall N."/>
            <person name="Watson M."/>
            <person name="Adriaenssens E.M."/>
            <person name="Foster-Nyarko E."/>
            <person name="Jarju S."/>
            <person name="Secka A."/>
            <person name="Antonio M."/>
            <person name="Oren A."/>
            <person name="Chaudhuri R.R."/>
            <person name="La Ragione R."/>
            <person name="Hildebrand F."/>
            <person name="Pallen M.J."/>
        </authorList>
    </citation>
    <scope>NUCLEOTIDE SEQUENCE</scope>
    <source>
        <strain evidence="3">ChiSjej4B22-8148</strain>
    </source>
</reference>
<gene>
    <name evidence="3" type="ORF">IAB31_03770</name>
</gene>
<name>A0A9D1ABC9_9FIRM</name>
<evidence type="ECO:0000313" key="4">
    <source>
        <dbReference type="Proteomes" id="UP000886757"/>
    </source>
</evidence>
<sequence>MKKKRMLMGAGILIFAAALAAGVFLIRRYMPTSERMSSEEYFGALDNGEAAVIVEDHLVQERALVYDDGIYVNYALVQDELNSRFYWDESAQLMLYTTPSEIYEIPVGGSTYTAGGETMDAEREILRNAFGSIYMSLDFLCQYTDMKYESFNEPNRIVITFGSREVTTAEVRRDAAVRYQGGIKSPILTEVSGGSLVTVLEEMEDWSQVLTEDGYIGYIRNSSLRDFYPTQRDTYWQGEEYTSLSLEGRVNLVWHQINYPEMNGNLSDDTANMTGVNVISPTWYFLSDNEGNIDSYADASYVEEAHAKGLQVWALISNFSENVSTTELLASRQARQKVQEYLVSQAGEIGFDGINIDFEGIAQEAGPSYVQFMRELSILCRQNGIYLSVDVPVPMDFSSHYNREELGVVCDYVIMMGYDEHYAGSDIVGSVASLDFEITGIQNMLTEVPKEKLVSAIPFYSRVWYTETLEDGSASVTSEAVTMDQAEQLLTENGVTSSYDESTGQQYAQWTDSQGRLCQIWLEDENSVAARASLVSEYDLGGIAAWVLGNEQDFVWEIISENIQ</sequence>
<dbReference type="InterPro" id="IPR011583">
    <property type="entry name" value="Chitinase_II/V-like_cat"/>
</dbReference>
<dbReference type="Proteomes" id="UP000886757">
    <property type="component" value="Unassembled WGS sequence"/>
</dbReference>
<dbReference type="AlphaFoldDB" id="A0A9D1ABC9"/>
<dbReference type="GO" id="GO:0005975">
    <property type="term" value="P:carbohydrate metabolic process"/>
    <property type="evidence" value="ECO:0007669"/>
    <property type="project" value="InterPro"/>
</dbReference>
<dbReference type="Gene3D" id="2.30.30.40">
    <property type="entry name" value="SH3 Domains"/>
    <property type="match status" value="1"/>
</dbReference>